<accession>A0A6N4DZS5</accession>
<evidence type="ECO:0000313" key="1">
    <source>
        <dbReference type="EMBL" id="PUE02585.1"/>
    </source>
</evidence>
<sequence>MLYFTYLVKFMRKESEELEVPSRVTDVQSLLEWLRVRYRDRAHLFREGSFQVTVNKQFSEPFTRLEAGDEVAIIPTSPIAPTPGG</sequence>
<dbReference type="SUPFAM" id="SSF54285">
    <property type="entry name" value="MoaD/ThiS"/>
    <property type="match status" value="1"/>
</dbReference>
<evidence type="ECO:0008006" key="3">
    <source>
        <dbReference type="Google" id="ProtNLM"/>
    </source>
</evidence>
<dbReference type="InterPro" id="IPR012675">
    <property type="entry name" value="Beta-grasp_dom_sf"/>
</dbReference>
<protein>
    <recommendedName>
        <fullName evidence="3">Molybdopterin converting factor subunit 1</fullName>
    </recommendedName>
</protein>
<organism evidence="1 2">
    <name type="scientific">Candidatus Sedimenticola endophacoides</name>
    <dbReference type="NCBI Taxonomy" id="2548426"/>
    <lineage>
        <taxon>Bacteria</taxon>
        <taxon>Pseudomonadati</taxon>
        <taxon>Pseudomonadota</taxon>
        <taxon>Gammaproteobacteria</taxon>
        <taxon>Chromatiales</taxon>
        <taxon>Sedimenticolaceae</taxon>
        <taxon>Sedimenticola</taxon>
    </lineage>
</organism>
<dbReference type="EMBL" id="PQCO01000177">
    <property type="protein sequence ID" value="PUE02585.1"/>
    <property type="molecule type" value="Genomic_DNA"/>
</dbReference>
<dbReference type="Pfam" id="PF02597">
    <property type="entry name" value="ThiS"/>
    <property type="match status" value="1"/>
</dbReference>
<reference evidence="1 2" key="1">
    <citation type="submission" date="2018-01" db="EMBL/GenBank/DDBJ databases">
        <title>Novel co-symbiosis in the lucinid bivalve Phacoides pectinatus.</title>
        <authorList>
            <person name="Lim S.J."/>
            <person name="Davis B.G."/>
            <person name="Gill D.E."/>
            <person name="Engel A.S."/>
            <person name="Anderson L.C."/>
            <person name="Campbell B.J."/>
        </authorList>
    </citation>
    <scope>NUCLEOTIDE SEQUENCE [LARGE SCALE GENOMIC DNA]</scope>
    <source>
        <strain evidence="1">N3_P5</strain>
    </source>
</reference>
<dbReference type="AlphaFoldDB" id="A0A6N4DZS5"/>
<dbReference type="Proteomes" id="UP000250928">
    <property type="component" value="Unassembled WGS sequence"/>
</dbReference>
<dbReference type="Gene3D" id="3.10.20.30">
    <property type="match status" value="1"/>
</dbReference>
<dbReference type="InterPro" id="IPR003749">
    <property type="entry name" value="ThiS/MoaD-like"/>
</dbReference>
<dbReference type="InterPro" id="IPR016155">
    <property type="entry name" value="Mopterin_synth/thiamin_S_b"/>
</dbReference>
<proteinExistence type="predicted"/>
<comment type="caution">
    <text evidence="1">The sequence shown here is derived from an EMBL/GenBank/DDBJ whole genome shotgun (WGS) entry which is preliminary data.</text>
</comment>
<name>A0A6N4DZS5_9GAMM</name>
<evidence type="ECO:0000313" key="2">
    <source>
        <dbReference type="Proteomes" id="UP000250928"/>
    </source>
</evidence>
<gene>
    <name evidence="1" type="ORF">C3L24_05755</name>
</gene>